<dbReference type="Proteomes" id="UP000075883">
    <property type="component" value="Unassembled WGS sequence"/>
</dbReference>
<reference evidence="3" key="1">
    <citation type="submission" date="2013-09" db="EMBL/GenBank/DDBJ databases">
        <title>The Genome Sequence of Anopheles culicifacies species A.</title>
        <authorList>
            <consortium name="The Broad Institute Genomics Platform"/>
            <person name="Neafsey D.E."/>
            <person name="Besansky N."/>
            <person name="Howell P."/>
            <person name="Walton C."/>
            <person name="Young S.K."/>
            <person name="Zeng Q."/>
            <person name="Gargeya S."/>
            <person name="Fitzgerald M."/>
            <person name="Haas B."/>
            <person name="Abouelleil A."/>
            <person name="Allen A.W."/>
            <person name="Alvarado L."/>
            <person name="Arachchi H.M."/>
            <person name="Berlin A.M."/>
            <person name="Chapman S.B."/>
            <person name="Gainer-Dewar J."/>
            <person name="Goldberg J."/>
            <person name="Griggs A."/>
            <person name="Gujja S."/>
            <person name="Hansen M."/>
            <person name="Howarth C."/>
            <person name="Imamovic A."/>
            <person name="Ireland A."/>
            <person name="Larimer J."/>
            <person name="McCowan C."/>
            <person name="Murphy C."/>
            <person name="Pearson M."/>
            <person name="Poon T.W."/>
            <person name="Priest M."/>
            <person name="Roberts A."/>
            <person name="Saif S."/>
            <person name="Shea T."/>
            <person name="Sisk P."/>
            <person name="Sykes S."/>
            <person name="Wortman J."/>
            <person name="Nusbaum C."/>
            <person name="Birren B."/>
        </authorList>
    </citation>
    <scope>NUCLEOTIDE SEQUENCE [LARGE SCALE GENOMIC DNA]</scope>
    <source>
        <strain evidence="3">A-37</strain>
    </source>
</reference>
<keyword evidence="3" id="KW-1185">Reference proteome</keyword>
<evidence type="ECO:0000256" key="1">
    <source>
        <dbReference type="SAM" id="MobiDB-lite"/>
    </source>
</evidence>
<organism evidence="2 3">
    <name type="scientific">Anopheles culicifacies</name>
    <dbReference type="NCBI Taxonomy" id="139723"/>
    <lineage>
        <taxon>Eukaryota</taxon>
        <taxon>Metazoa</taxon>
        <taxon>Ecdysozoa</taxon>
        <taxon>Arthropoda</taxon>
        <taxon>Hexapoda</taxon>
        <taxon>Insecta</taxon>
        <taxon>Pterygota</taxon>
        <taxon>Neoptera</taxon>
        <taxon>Endopterygota</taxon>
        <taxon>Diptera</taxon>
        <taxon>Nematocera</taxon>
        <taxon>Culicoidea</taxon>
        <taxon>Culicidae</taxon>
        <taxon>Anophelinae</taxon>
        <taxon>Anopheles</taxon>
        <taxon>culicifacies species complex</taxon>
    </lineage>
</organism>
<feature type="region of interest" description="Disordered" evidence="1">
    <location>
        <begin position="194"/>
        <end position="219"/>
    </location>
</feature>
<name>A0A182ME91_9DIPT</name>
<evidence type="ECO:0000313" key="2">
    <source>
        <dbReference type="EnsemblMetazoa" id="ACUA016124-PA"/>
    </source>
</evidence>
<proteinExistence type="predicted"/>
<reference evidence="2" key="2">
    <citation type="submission" date="2020-05" db="UniProtKB">
        <authorList>
            <consortium name="EnsemblMetazoa"/>
        </authorList>
    </citation>
    <scope>IDENTIFICATION</scope>
    <source>
        <strain evidence="2">A-37</strain>
    </source>
</reference>
<feature type="compositionally biased region" description="Polar residues" evidence="1">
    <location>
        <begin position="194"/>
        <end position="205"/>
    </location>
</feature>
<dbReference type="AlphaFoldDB" id="A0A182ME91"/>
<dbReference type="EMBL" id="AXCM01011741">
    <property type="status" value="NOT_ANNOTATED_CDS"/>
    <property type="molecule type" value="Genomic_DNA"/>
</dbReference>
<sequence length="219" mass="23842">MVGVADGVPVDMDDTVDVPDALITLPGPFRATLDSGTPLPTFPAVPPTEGVCPPPVCCDGFVLMKVSYSRPRIISRVCRHDSRTRFCFVSLRAAVTYSRTCVFCFCITWYRVGFSSFVSTCSTFFGSSISMFSSGSRTESTGGPGDVTIDLGPCSLFLICSRNSCCFSCVRDEMFSCEKLVLCVREKIDRQRGGNTLHNTPNHHNQALDIAKGGKGRTY</sequence>
<dbReference type="VEuPathDB" id="VectorBase:ACUA016124"/>
<evidence type="ECO:0000313" key="3">
    <source>
        <dbReference type="Proteomes" id="UP000075883"/>
    </source>
</evidence>
<accession>A0A182ME91</accession>
<protein>
    <submittedName>
        <fullName evidence="2">Uncharacterized protein</fullName>
    </submittedName>
</protein>
<dbReference type="EnsemblMetazoa" id="ACUA016124-RA">
    <property type="protein sequence ID" value="ACUA016124-PA"/>
    <property type="gene ID" value="ACUA016124"/>
</dbReference>